<feature type="domain" description="MOSC" evidence="1">
    <location>
        <begin position="100"/>
        <end position="269"/>
    </location>
</feature>
<dbReference type="InterPro" id="IPR005302">
    <property type="entry name" value="MoCF_Sase_C"/>
</dbReference>
<dbReference type="GO" id="GO:0030170">
    <property type="term" value="F:pyridoxal phosphate binding"/>
    <property type="evidence" value="ECO:0007669"/>
    <property type="project" value="InterPro"/>
</dbReference>
<dbReference type="EMBL" id="JACIDU010000004">
    <property type="protein sequence ID" value="MBB4102629.1"/>
    <property type="molecule type" value="Genomic_DNA"/>
</dbReference>
<organism evidence="2 3">
    <name type="scientific">Allorhizobium borbori</name>
    <dbReference type="NCBI Taxonomy" id="485907"/>
    <lineage>
        <taxon>Bacteria</taxon>
        <taxon>Pseudomonadati</taxon>
        <taxon>Pseudomonadota</taxon>
        <taxon>Alphaproteobacteria</taxon>
        <taxon>Hyphomicrobiales</taxon>
        <taxon>Rhizobiaceae</taxon>
        <taxon>Rhizobium/Agrobacterium group</taxon>
        <taxon>Allorhizobium</taxon>
    </lineage>
</organism>
<dbReference type="PANTHER" id="PTHR14237:SF19">
    <property type="entry name" value="MITOCHONDRIAL AMIDOXIME REDUCING COMPONENT 1"/>
    <property type="match status" value="1"/>
</dbReference>
<reference evidence="2 3" key="1">
    <citation type="submission" date="2020-08" db="EMBL/GenBank/DDBJ databases">
        <title>Genomic Encyclopedia of Type Strains, Phase IV (KMG-IV): sequencing the most valuable type-strain genomes for metagenomic binning, comparative biology and taxonomic classification.</title>
        <authorList>
            <person name="Goeker M."/>
        </authorList>
    </citation>
    <scope>NUCLEOTIDE SEQUENCE [LARGE SCALE GENOMIC DNA]</scope>
    <source>
        <strain evidence="2 3">DSM 26385</strain>
    </source>
</reference>
<dbReference type="Pfam" id="PF03476">
    <property type="entry name" value="MOSC_N"/>
    <property type="match status" value="1"/>
</dbReference>
<accession>A0A7W6JZY3</accession>
<protein>
    <recommendedName>
        <fullName evidence="1">MOSC domain-containing protein</fullName>
    </recommendedName>
</protein>
<dbReference type="PANTHER" id="PTHR14237">
    <property type="entry name" value="MOLYBDOPTERIN COFACTOR SULFURASE MOSC"/>
    <property type="match status" value="1"/>
</dbReference>
<dbReference type="GO" id="GO:0030151">
    <property type="term" value="F:molybdenum ion binding"/>
    <property type="evidence" value="ECO:0007669"/>
    <property type="project" value="InterPro"/>
</dbReference>
<dbReference type="AlphaFoldDB" id="A0A7W6JZY3"/>
<dbReference type="PROSITE" id="PS51340">
    <property type="entry name" value="MOSC"/>
    <property type="match status" value="1"/>
</dbReference>
<dbReference type="GO" id="GO:0003824">
    <property type="term" value="F:catalytic activity"/>
    <property type="evidence" value="ECO:0007669"/>
    <property type="project" value="InterPro"/>
</dbReference>
<evidence type="ECO:0000313" key="3">
    <source>
        <dbReference type="Proteomes" id="UP000584824"/>
    </source>
</evidence>
<dbReference type="SUPFAM" id="SSF141673">
    <property type="entry name" value="MOSC N-terminal domain-like"/>
    <property type="match status" value="1"/>
</dbReference>
<keyword evidence="3" id="KW-1185">Reference proteome</keyword>
<dbReference type="InterPro" id="IPR005303">
    <property type="entry name" value="MOCOS_middle"/>
</dbReference>
<comment type="caution">
    <text evidence="2">The sequence shown here is derived from an EMBL/GenBank/DDBJ whole genome shotgun (WGS) entry which is preliminary data.</text>
</comment>
<dbReference type="RefSeq" id="WP_183790403.1">
    <property type="nucleotide sequence ID" value="NZ_JACIDU010000004.1"/>
</dbReference>
<dbReference type="Proteomes" id="UP000584824">
    <property type="component" value="Unassembled WGS sequence"/>
</dbReference>
<gene>
    <name evidence="2" type="ORF">GGQ66_001172</name>
</gene>
<sequence length="281" mass="30209">MQVSNLSIYPLKSGRGIALPESPVDAFGLAGDRRFMLADPSGHFITQRELPALAQVEAHVAGGVLHLAMGAARHEAPLSGFATRKDVAVWKNIVSAALADDATNAALSSWLGRDAILVYFDGDARRTASREWAGEETPVTFADGFQILITNTASLAALNADMAAHGEEPVGMDRFRPNVVIDGAEAFAEDHWAALEIGGMRFDLVKPCARCIMTTQDQQTGSREGASPMKAMGRIRMSADRRVPGPLFGWNAVPRGEGVLKLGDAVTVLETRPEGWAFKRR</sequence>
<dbReference type="Pfam" id="PF03473">
    <property type="entry name" value="MOSC"/>
    <property type="match status" value="1"/>
</dbReference>
<name>A0A7W6JZY3_9HYPH</name>
<dbReference type="SUPFAM" id="SSF50800">
    <property type="entry name" value="PK beta-barrel domain-like"/>
    <property type="match status" value="1"/>
</dbReference>
<dbReference type="InterPro" id="IPR011037">
    <property type="entry name" value="Pyrv_Knase-like_insert_dom_sf"/>
</dbReference>
<evidence type="ECO:0000259" key="1">
    <source>
        <dbReference type="PROSITE" id="PS51340"/>
    </source>
</evidence>
<evidence type="ECO:0000313" key="2">
    <source>
        <dbReference type="EMBL" id="MBB4102629.1"/>
    </source>
</evidence>
<proteinExistence type="predicted"/>